<dbReference type="Gene3D" id="1.25.40.20">
    <property type="entry name" value="Ankyrin repeat-containing domain"/>
    <property type="match status" value="1"/>
</dbReference>
<name>A0A0G4HPN8_9ALVE</name>
<dbReference type="PhylomeDB" id="A0A0G4HPN8"/>
<protein>
    <submittedName>
        <fullName evidence="2">Uncharacterized protein</fullName>
    </submittedName>
</protein>
<feature type="repeat" description="ANK" evidence="1">
    <location>
        <begin position="70"/>
        <end position="102"/>
    </location>
</feature>
<dbReference type="VEuPathDB" id="CryptoDB:Cvel_29933"/>
<organism evidence="2">
    <name type="scientific">Chromera velia CCMP2878</name>
    <dbReference type="NCBI Taxonomy" id="1169474"/>
    <lineage>
        <taxon>Eukaryota</taxon>
        <taxon>Sar</taxon>
        <taxon>Alveolata</taxon>
        <taxon>Colpodellida</taxon>
        <taxon>Chromeraceae</taxon>
        <taxon>Chromera</taxon>
    </lineage>
</organism>
<dbReference type="InterPro" id="IPR036770">
    <property type="entry name" value="Ankyrin_rpt-contain_sf"/>
</dbReference>
<reference evidence="2" key="1">
    <citation type="submission" date="2014-11" db="EMBL/GenBank/DDBJ databases">
        <authorList>
            <person name="Otto D Thomas"/>
            <person name="Naeem Raeece"/>
        </authorList>
    </citation>
    <scope>NUCLEOTIDE SEQUENCE</scope>
</reference>
<proteinExistence type="predicted"/>
<evidence type="ECO:0000313" key="2">
    <source>
        <dbReference type="EMBL" id="CEM46252.1"/>
    </source>
</evidence>
<dbReference type="Pfam" id="PF00023">
    <property type="entry name" value="Ank"/>
    <property type="match status" value="1"/>
</dbReference>
<dbReference type="InterPro" id="IPR002110">
    <property type="entry name" value="Ankyrin_rpt"/>
</dbReference>
<dbReference type="SUPFAM" id="SSF48403">
    <property type="entry name" value="Ankyrin repeat"/>
    <property type="match status" value="1"/>
</dbReference>
<evidence type="ECO:0000256" key="1">
    <source>
        <dbReference type="PROSITE-ProRule" id="PRU00023"/>
    </source>
</evidence>
<sequence>MIGVLVDREADSLERGEGCVSDLPFLVLRSAQSSTSELSRDSHCAAALSHLARLRGINLNATSTNRHIQTTHTPLSLACSYGMVKSAKVLLQNGAVANKVKKSRGVTRQPQSVWTSYSMPPLFEALRRQSEPLVTLLLEWGADPNEDLVVVYRGRACTLLQMVLDLPFRSVCGDATAINFAKLLVGKGAVFGADIAPLVPQPVFGSQTTANREDGFMKEVRSQLSRGQLDGAITELKKEMSNGSDVNGTFQDGHSLVSLSCVFGFGNFFDFLL</sequence>
<dbReference type="AlphaFoldDB" id="A0A0G4HPN8"/>
<dbReference type="SMART" id="SM00248">
    <property type="entry name" value="ANK"/>
    <property type="match status" value="2"/>
</dbReference>
<dbReference type="PROSITE" id="PS50088">
    <property type="entry name" value="ANK_REPEAT"/>
    <property type="match status" value="1"/>
</dbReference>
<keyword evidence="1" id="KW-0040">ANK repeat</keyword>
<dbReference type="EMBL" id="CDMZ01003410">
    <property type="protein sequence ID" value="CEM46252.1"/>
    <property type="molecule type" value="Genomic_DNA"/>
</dbReference>
<accession>A0A0G4HPN8</accession>
<gene>
    <name evidence="2" type="ORF">Cvel_29933</name>
</gene>